<keyword evidence="6" id="KW-1185">Reference proteome</keyword>
<evidence type="ECO:0000256" key="3">
    <source>
        <dbReference type="SAM" id="MobiDB-lite"/>
    </source>
</evidence>
<dbReference type="InterPro" id="IPR055129">
    <property type="entry name" value="YEATS_dom"/>
</dbReference>
<dbReference type="STRING" id="7234.B4H2T0"/>
<dbReference type="EMBL" id="CH479204">
    <property type="protein sequence ID" value="EDW30647.1"/>
    <property type="molecule type" value="Genomic_DNA"/>
</dbReference>
<reference evidence="5 6" key="1">
    <citation type="journal article" date="2007" name="Nature">
        <title>Evolution of genes and genomes on the Drosophila phylogeny.</title>
        <authorList>
            <consortium name="Drosophila 12 Genomes Consortium"/>
            <person name="Clark A.G."/>
            <person name="Eisen M.B."/>
            <person name="Smith D.R."/>
            <person name="Bergman C.M."/>
            <person name="Oliver B."/>
            <person name="Markow T.A."/>
            <person name="Kaufman T.C."/>
            <person name="Kellis M."/>
            <person name="Gelbart W."/>
            <person name="Iyer V.N."/>
            <person name="Pollard D.A."/>
            <person name="Sackton T.B."/>
            <person name="Larracuente A.M."/>
            <person name="Singh N.D."/>
            <person name="Abad J.P."/>
            <person name="Abt D.N."/>
            <person name="Adryan B."/>
            <person name="Aguade M."/>
            <person name="Akashi H."/>
            <person name="Anderson W.W."/>
            <person name="Aquadro C.F."/>
            <person name="Ardell D.H."/>
            <person name="Arguello R."/>
            <person name="Artieri C.G."/>
            <person name="Barbash D.A."/>
            <person name="Barker D."/>
            <person name="Barsanti P."/>
            <person name="Batterham P."/>
            <person name="Batzoglou S."/>
            <person name="Begun D."/>
            <person name="Bhutkar A."/>
            <person name="Blanco E."/>
            <person name="Bosak S.A."/>
            <person name="Bradley R.K."/>
            <person name="Brand A.D."/>
            <person name="Brent M.R."/>
            <person name="Brooks A.N."/>
            <person name="Brown R.H."/>
            <person name="Butlin R.K."/>
            <person name="Caggese C."/>
            <person name="Calvi B.R."/>
            <person name="Bernardo de Carvalho A."/>
            <person name="Caspi A."/>
            <person name="Castrezana S."/>
            <person name="Celniker S.E."/>
            <person name="Chang J.L."/>
            <person name="Chapple C."/>
            <person name="Chatterji S."/>
            <person name="Chinwalla A."/>
            <person name="Civetta A."/>
            <person name="Clifton S.W."/>
            <person name="Comeron J.M."/>
            <person name="Costello J.C."/>
            <person name="Coyne J.A."/>
            <person name="Daub J."/>
            <person name="David R.G."/>
            <person name="Delcher A.L."/>
            <person name="Delehaunty K."/>
            <person name="Do C.B."/>
            <person name="Ebling H."/>
            <person name="Edwards K."/>
            <person name="Eickbush T."/>
            <person name="Evans J.D."/>
            <person name="Filipski A."/>
            <person name="Findeiss S."/>
            <person name="Freyhult E."/>
            <person name="Fulton L."/>
            <person name="Fulton R."/>
            <person name="Garcia A.C."/>
            <person name="Gardiner A."/>
            <person name="Garfield D.A."/>
            <person name="Garvin B.E."/>
            <person name="Gibson G."/>
            <person name="Gilbert D."/>
            <person name="Gnerre S."/>
            <person name="Godfrey J."/>
            <person name="Good R."/>
            <person name="Gotea V."/>
            <person name="Gravely B."/>
            <person name="Greenberg A.J."/>
            <person name="Griffiths-Jones S."/>
            <person name="Gross S."/>
            <person name="Guigo R."/>
            <person name="Gustafson E.A."/>
            <person name="Haerty W."/>
            <person name="Hahn M.W."/>
            <person name="Halligan D.L."/>
            <person name="Halpern A.L."/>
            <person name="Halter G.M."/>
            <person name="Han M.V."/>
            <person name="Heger A."/>
            <person name="Hillier L."/>
            <person name="Hinrichs A.S."/>
            <person name="Holmes I."/>
            <person name="Hoskins R.A."/>
            <person name="Hubisz M.J."/>
            <person name="Hultmark D."/>
            <person name="Huntley M.A."/>
            <person name="Jaffe D.B."/>
            <person name="Jagadeeshan S."/>
            <person name="Jeck W.R."/>
            <person name="Johnson J."/>
            <person name="Jones C.D."/>
            <person name="Jordan W.C."/>
            <person name="Karpen G.H."/>
            <person name="Kataoka E."/>
            <person name="Keightley P.D."/>
            <person name="Kheradpour P."/>
            <person name="Kirkness E.F."/>
            <person name="Koerich L.B."/>
            <person name="Kristiansen K."/>
            <person name="Kudrna D."/>
            <person name="Kulathinal R.J."/>
            <person name="Kumar S."/>
            <person name="Kwok R."/>
            <person name="Lander E."/>
            <person name="Langley C.H."/>
            <person name="Lapoint R."/>
            <person name="Lazzaro B.P."/>
            <person name="Lee S.J."/>
            <person name="Levesque L."/>
            <person name="Li R."/>
            <person name="Lin C.F."/>
            <person name="Lin M.F."/>
            <person name="Lindblad-Toh K."/>
            <person name="Llopart A."/>
            <person name="Long M."/>
            <person name="Low L."/>
            <person name="Lozovsky E."/>
            <person name="Lu J."/>
            <person name="Luo M."/>
            <person name="Machado C.A."/>
            <person name="Makalowski W."/>
            <person name="Marzo M."/>
            <person name="Matsuda M."/>
            <person name="Matzkin L."/>
            <person name="McAllister B."/>
            <person name="McBride C.S."/>
            <person name="McKernan B."/>
            <person name="McKernan K."/>
            <person name="Mendez-Lago M."/>
            <person name="Minx P."/>
            <person name="Mollenhauer M.U."/>
            <person name="Montooth K."/>
            <person name="Mount S.M."/>
            <person name="Mu X."/>
            <person name="Myers E."/>
            <person name="Negre B."/>
            <person name="Newfeld S."/>
            <person name="Nielsen R."/>
            <person name="Noor M.A."/>
            <person name="O'Grady P."/>
            <person name="Pachter L."/>
            <person name="Papaceit M."/>
            <person name="Parisi M.J."/>
            <person name="Parisi M."/>
            <person name="Parts L."/>
            <person name="Pedersen J.S."/>
            <person name="Pesole G."/>
            <person name="Phillippy A.M."/>
            <person name="Ponting C.P."/>
            <person name="Pop M."/>
            <person name="Porcelli D."/>
            <person name="Powell J.R."/>
            <person name="Prohaska S."/>
            <person name="Pruitt K."/>
            <person name="Puig M."/>
            <person name="Quesneville H."/>
            <person name="Ram K.R."/>
            <person name="Rand D."/>
            <person name="Rasmussen M.D."/>
            <person name="Reed L.K."/>
            <person name="Reenan R."/>
            <person name="Reily A."/>
            <person name="Remington K.A."/>
            <person name="Rieger T.T."/>
            <person name="Ritchie M.G."/>
            <person name="Robin C."/>
            <person name="Rogers Y.H."/>
            <person name="Rohde C."/>
            <person name="Rozas J."/>
            <person name="Rubenfield M.J."/>
            <person name="Ruiz A."/>
            <person name="Russo S."/>
            <person name="Salzberg S.L."/>
            <person name="Sanchez-Gracia A."/>
            <person name="Saranga D.J."/>
            <person name="Sato H."/>
            <person name="Schaeffer S.W."/>
            <person name="Schatz M.C."/>
            <person name="Schlenke T."/>
            <person name="Schwartz R."/>
            <person name="Segarra C."/>
            <person name="Singh R.S."/>
            <person name="Sirot L."/>
            <person name="Sirota M."/>
            <person name="Sisneros N.B."/>
            <person name="Smith C.D."/>
            <person name="Smith T.F."/>
            <person name="Spieth J."/>
            <person name="Stage D.E."/>
            <person name="Stark A."/>
            <person name="Stephan W."/>
            <person name="Strausberg R.L."/>
            <person name="Strempel S."/>
            <person name="Sturgill D."/>
            <person name="Sutton G."/>
            <person name="Sutton G.G."/>
            <person name="Tao W."/>
            <person name="Teichmann S."/>
            <person name="Tobari Y.N."/>
            <person name="Tomimura Y."/>
            <person name="Tsolas J.M."/>
            <person name="Valente V.L."/>
            <person name="Venter E."/>
            <person name="Venter J.C."/>
            <person name="Vicario S."/>
            <person name="Vieira F.G."/>
            <person name="Vilella A.J."/>
            <person name="Villasante A."/>
            <person name="Walenz B."/>
            <person name="Wang J."/>
            <person name="Wasserman M."/>
            <person name="Watts T."/>
            <person name="Wilson D."/>
            <person name="Wilson R.K."/>
            <person name="Wing R.A."/>
            <person name="Wolfner M.F."/>
            <person name="Wong A."/>
            <person name="Wong G.K."/>
            <person name="Wu C.I."/>
            <person name="Wu G."/>
            <person name="Yamamoto D."/>
            <person name="Yang H.P."/>
            <person name="Yang S.P."/>
            <person name="Yorke J.A."/>
            <person name="Yoshida K."/>
            <person name="Zdobnov E."/>
            <person name="Zhang P."/>
            <person name="Zhang Y."/>
            <person name="Zimin A.V."/>
            <person name="Baldwin J."/>
            <person name="Abdouelleil A."/>
            <person name="Abdulkadir J."/>
            <person name="Abebe A."/>
            <person name="Abera B."/>
            <person name="Abreu J."/>
            <person name="Acer S.C."/>
            <person name="Aftuck L."/>
            <person name="Alexander A."/>
            <person name="An P."/>
            <person name="Anderson E."/>
            <person name="Anderson S."/>
            <person name="Arachi H."/>
            <person name="Azer M."/>
            <person name="Bachantsang P."/>
            <person name="Barry A."/>
            <person name="Bayul T."/>
            <person name="Berlin A."/>
            <person name="Bessette D."/>
            <person name="Bloom T."/>
            <person name="Blye J."/>
            <person name="Boguslavskiy L."/>
            <person name="Bonnet C."/>
            <person name="Boukhgalter B."/>
            <person name="Bourzgui I."/>
            <person name="Brown A."/>
            <person name="Cahill P."/>
            <person name="Channer S."/>
            <person name="Cheshatsang Y."/>
            <person name="Chuda L."/>
            <person name="Citroen M."/>
            <person name="Collymore A."/>
            <person name="Cooke P."/>
            <person name="Costello M."/>
            <person name="D'Aco K."/>
            <person name="Daza R."/>
            <person name="De Haan G."/>
            <person name="DeGray S."/>
            <person name="DeMaso C."/>
            <person name="Dhargay N."/>
            <person name="Dooley K."/>
            <person name="Dooley E."/>
            <person name="Doricent M."/>
            <person name="Dorje P."/>
            <person name="Dorjee K."/>
            <person name="Dupes A."/>
            <person name="Elong R."/>
            <person name="Falk J."/>
            <person name="Farina A."/>
            <person name="Faro S."/>
            <person name="Ferguson D."/>
            <person name="Fisher S."/>
            <person name="Foley C.D."/>
            <person name="Franke A."/>
            <person name="Friedrich D."/>
            <person name="Gadbois L."/>
            <person name="Gearin G."/>
            <person name="Gearin C.R."/>
            <person name="Giannoukos G."/>
            <person name="Goode T."/>
            <person name="Graham J."/>
            <person name="Grandbois E."/>
            <person name="Grewal S."/>
            <person name="Gyaltsen K."/>
            <person name="Hafez N."/>
            <person name="Hagos B."/>
            <person name="Hall J."/>
            <person name="Henson C."/>
            <person name="Hollinger A."/>
            <person name="Honan T."/>
            <person name="Huard M.D."/>
            <person name="Hughes L."/>
            <person name="Hurhula B."/>
            <person name="Husby M.E."/>
            <person name="Kamat A."/>
            <person name="Kanga B."/>
            <person name="Kashin S."/>
            <person name="Khazanovich D."/>
            <person name="Kisner P."/>
            <person name="Lance K."/>
            <person name="Lara M."/>
            <person name="Lee W."/>
            <person name="Lennon N."/>
            <person name="Letendre F."/>
            <person name="LeVine R."/>
            <person name="Lipovsky A."/>
            <person name="Liu X."/>
            <person name="Liu J."/>
            <person name="Liu S."/>
            <person name="Lokyitsang T."/>
            <person name="Lokyitsang Y."/>
            <person name="Lubonja R."/>
            <person name="Lui A."/>
            <person name="MacDonald P."/>
            <person name="Magnisalis V."/>
            <person name="Maru K."/>
            <person name="Matthews C."/>
            <person name="McCusker W."/>
            <person name="McDonough S."/>
            <person name="Mehta T."/>
            <person name="Meldrim J."/>
            <person name="Meneus L."/>
            <person name="Mihai O."/>
            <person name="Mihalev A."/>
            <person name="Mihova T."/>
            <person name="Mittelman R."/>
            <person name="Mlenga V."/>
            <person name="Montmayeur A."/>
            <person name="Mulrain L."/>
            <person name="Navidi A."/>
            <person name="Naylor J."/>
            <person name="Negash T."/>
            <person name="Nguyen T."/>
            <person name="Nguyen N."/>
            <person name="Nicol R."/>
            <person name="Norbu C."/>
            <person name="Norbu N."/>
            <person name="Novod N."/>
            <person name="O'Neill B."/>
            <person name="Osman S."/>
            <person name="Markiewicz E."/>
            <person name="Oyono O.L."/>
            <person name="Patti C."/>
            <person name="Phunkhang P."/>
            <person name="Pierre F."/>
            <person name="Priest M."/>
            <person name="Raghuraman S."/>
            <person name="Rege F."/>
            <person name="Reyes R."/>
            <person name="Rise C."/>
            <person name="Rogov P."/>
            <person name="Ross K."/>
            <person name="Ryan E."/>
            <person name="Settipalli S."/>
            <person name="Shea T."/>
            <person name="Sherpa N."/>
            <person name="Shi L."/>
            <person name="Shih D."/>
            <person name="Sparrow T."/>
            <person name="Spaulding J."/>
            <person name="Stalker J."/>
            <person name="Stange-Thomann N."/>
            <person name="Stavropoulos S."/>
            <person name="Stone C."/>
            <person name="Strader C."/>
            <person name="Tesfaye S."/>
            <person name="Thomson T."/>
            <person name="Thoulutsang Y."/>
            <person name="Thoulutsang D."/>
            <person name="Topham K."/>
            <person name="Topping I."/>
            <person name="Tsamla T."/>
            <person name="Vassiliev H."/>
            <person name="Vo A."/>
            <person name="Wangchuk T."/>
            <person name="Wangdi T."/>
            <person name="Weiand M."/>
            <person name="Wilkinson J."/>
            <person name="Wilson A."/>
            <person name="Yadav S."/>
            <person name="Young G."/>
            <person name="Yu Q."/>
            <person name="Zembek L."/>
            <person name="Zhong D."/>
            <person name="Zimmer A."/>
            <person name="Zwirko Z."/>
            <person name="Jaffe D.B."/>
            <person name="Alvarez P."/>
            <person name="Brockman W."/>
            <person name="Butler J."/>
            <person name="Chin C."/>
            <person name="Gnerre S."/>
            <person name="Grabherr M."/>
            <person name="Kleber M."/>
            <person name="Mauceli E."/>
            <person name="MacCallum I."/>
        </authorList>
    </citation>
    <scope>NUCLEOTIDE SEQUENCE [LARGE SCALE GENOMIC DNA]</scope>
    <source>
        <strain evidence="6">MSH-3 / Tucson 14011-0111.49</strain>
    </source>
</reference>
<dbReference type="Gene3D" id="2.60.40.1970">
    <property type="entry name" value="YEATS domain"/>
    <property type="match status" value="1"/>
</dbReference>
<dbReference type="Proteomes" id="UP000008744">
    <property type="component" value="Unassembled WGS sequence"/>
</dbReference>
<name>B4H2T0_DROPE</name>
<dbReference type="InterPro" id="IPR038704">
    <property type="entry name" value="YEAST_sf"/>
</dbReference>
<feature type="region of interest" description="Disordered" evidence="3">
    <location>
        <begin position="202"/>
        <end position="222"/>
    </location>
</feature>
<proteinExistence type="predicted"/>
<gene>
    <name evidence="5" type="primary">Dper\GL26735</name>
    <name evidence="5" type="ORF">Dper_GL26735</name>
</gene>
<evidence type="ECO:0000256" key="1">
    <source>
        <dbReference type="ARBA" id="ARBA00023242"/>
    </source>
</evidence>
<protein>
    <submittedName>
        <fullName evidence="5">GL26735</fullName>
    </submittedName>
</protein>
<dbReference type="HOGENOM" id="CLU_1225950_0_0_1"/>
<evidence type="ECO:0000313" key="6">
    <source>
        <dbReference type="Proteomes" id="UP000008744"/>
    </source>
</evidence>
<organism evidence="6">
    <name type="scientific">Drosophila persimilis</name>
    <name type="common">Fruit fly</name>
    <dbReference type="NCBI Taxonomy" id="7234"/>
    <lineage>
        <taxon>Eukaryota</taxon>
        <taxon>Metazoa</taxon>
        <taxon>Ecdysozoa</taxon>
        <taxon>Arthropoda</taxon>
        <taxon>Hexapoda</taxon>
        <taxon>Insecta</taxon>
        <taxon>Pterygota</taxon>
        <taxon>Neoptera</taxon>
        <taxon>Endopterygota</taxon>
        <taxon>Diptera</taxon>
        <taxon>Brachycera</taxon>
        <taxon>Muscomorpha</taxon>
        <taxon>Ephydroidea</taxon>
        <taxon>Drosophilidae</taxon>
        <taxon>Drosophila</taxon>
        <taxon>Sophophora</taxon>
    </lineage>
</organism>
<feature type="domain" description="YEATS" evidence="4">
    <location>
        <begin position="19"/>
        <end position="171"/>
    </location>
</feature>
<dbReference type="GO" id="GO:0005634">
    <property type="term" value="C:nucleus"/>
    <property type="evidence" value="ECO:0007669"/>
    <property type="project" value="UniProtKB-SubCell"/>
</dbReference>
<dbReference type="SMR" id="B4H2T0"/>
<evidence type="ECO:0000313" key="5">
    <source>
        <dbReference type="EMBL" id="EDW30647.1"/>
    </source>
</evidence>
<keyword evidence="1 2" id="KW-0539">Nucleus</keyword>
<evidence type="ECO:0000256" key="2">
    <source>
        <dbReference type="PROSITE-ProRule" id="PRU00376"/>
    </source>
</evidence>
<dbReference type="OMA" id="EIAYSRN"/>
<evidence type="ECO:0000259" key="4">
    <source>
        <dbReference type="PROSITE" id="PS51037"/>
    </source>
</evidence>
<accession>B4H2T0</accession>
<dbReference type="PROSITE" id="PS51037">
    <property type="entry name" value="YEATS"/>
    <property type="match status" value="1"/>
</dbReference>
<dbReference type="AlphaFoldDB" id="B4H2T0"/>
<sequence length="222" mass="25787">MDAPNEIAYSRNLRDHRTSGRRLEVEKKIVIGSFARRLEEPIGEWSHHFQVYLRSMYENENPNAAGGQRNPQQPRVSDFVSKAVFRFLGPCPEYVEIVERGPFTVSSYCCGSLKVIVTLIFRVRYHTCGIVRHLITVPADGVPQIYSLNKRVQSIIFVNPSPRMKRMLRFTPKPIDLTKDNPDPEEQAEYLQRELRRARKSLLKHPRYLINPPKRNNDTTTP</sequence>
<comment type="subcellular location">
    <subcellularLocation>
        <location evidence="2">Nucleus</location>
    </subcellularLocation>
</comment>
<dbReference type="Pfam" id="PF03366">
    <property type="entry name" value="YEATS"/>
    <property type="match status" value="1"/>
</dbReference>